<proteinExistence type="predicted"/>
<protein>
    <recommendedName>
        <fullName evidence="1">DUF7344 domain-containing protein</fullName>
    </recommendedName>
</protein>
<sequence>MSSKSNQLSPPPEQDVFGGTTAHTAVFKTLSFQSCRYLIYYFLVASDSSVPIEDVVTGIQTLAAHESKQPSVVDDECLKSLLIERAIPQLEQLDVVEYDSRNGSVRYHRRPFIEEYAEHAAYQELSSDFVQESL</sequence>
<accession>A0A151A7U7</accession>
<evidence type="ECO:0000313" key="2">
    <source>
        <dbReference type="EMBL" id="KYH23751.1"/>
    </source>
</evidence>
<dbReference type="InterPro" id="IPR055768">
    <property type="entry name" value="DUF7344"/>
</dbReference>
<comment type="caution">
    <text evidence="2">The sequence shown here is derived from an EMBL/GenBank/DDBJ whole genome shotgun (WGS) entry which is preliminary data.</text>
</comment>
<dbReference type="AlphaFoldDB" id="A0A151A7U7"/>
<name>A0A151A7U7_9EURY</name>
<organism evidence="2 3">
    <name type="scientific">Halalkalicoccus paucihalophilus</name>
    <dbReference type="NCBI Taxonomy" id="1008153"/>
    <lineage>
        <taxon>Archaea</taxon>
        <taxon>Methanobacteriati</taxon>
        <taxon>Methanobacteriota</taxon>
        <taxon>Stenosarchaea group</taxon>
        <taxon>Halobacteria</taxon>
        <taxon>Halobacteriales</taxon>
        <taxon>Halococcaceae</taxon>
        <taxon>Halalkalicoccus</taxon>
    </lineage>
</organism>
<keyword evidence="3" id="KW-1185">Reference proteome</keyword>
<evidence type="ECO:0000259" key="1">
    <source>
        <dbReference type="Pfam" id="PF24035"/>
    </source>
</evidence>
<dbReference type="PATRIC" id="fig|1008153.3.peg.4087"/>
<dbReference type="RefSeq" id="WP_157078554.1">
    <property type="nucleotide sequence ID" value="NZ_LTAZ01000017.1"/>
</dbReference>
<dbReference type="Pfam" id="PF24035">
    <property type="entry name" value="DUF7344"/>
    <property type="match status" value="1"/>
</dbReference>
<dbReference type="EMBL" id="LTAZ01000017">
    <property type="protein sequence ID" value="KYH23751.1"/>
    <property type="molecule type" value="Genomic_DNA"/>
</dbReference>
<gene>
    <name evidence="2" type="ORF">HAPAU_38300</name>
</gene>
<reference evidence="2 3" key="1">
    <citation type="submission" date="2016-02" db="EMBL/GenBank/DDBJ databases">
        <title>Genome sequence of Halalkalicoccus paucihalophilus DSM 24557.</title>
        <authorList>
            <person name="Poehlein A."/>
            <person name="Daniel R."/>
        </authorList>
    </citation>
    <scope>NUCLEOTIDE SEQUENCE [LARGE SCALE GENOMIC DNA]</scope>
    <source>
        <strain evidence="2 3">DSM 24557</strain>
    </source>
</reference>
<feature type="domain" description="DUF7344" evidence="1">
    <location>
        <begin position="27"/>
        <end position="106"/>
    </location>
</feature>
<evidence type="ECO:0000313" key="3">
    <source>
        <dbReference type="Proteomes" id="UP000075321"/>
    </source>
</evidence>
<dbReference type="OrthoDB" id="241828at2157"/>
<dbReference type="Proteomes" id="UP000075321">
    <property type="component" value="Unassembled WGS sequence"/>
</dbReference>